<reference evidence="5" key="1">
    <citation type="submission" date="2016-10" db="EMBL/GenBank/DDBJ databases">
        <authorList>
            <person name="Varghese N."/>
            <person name="Submissions S."/>
        </authorList>
    </citation>
    <scope>NUCLEOTIDE SEQUENCE [LARGE SCALE GENOMIC DNA]</scope>
    <source>
        <strain evidence="5">DSM 23317</strain>
    </source>
</reference>
<name>A0A1G8NPU9_9GAMM</name>
<protein>
    <submittedName>
        <fullName evidence="4">DNA-binding transcriptional regulator, AcrR family</fullName>
    </submittedName>
</protein>
<accession>A0A1G8NPU9</accession>
<organism evidence="4 5">
    <name type="scientific">Ferrimonas sediminum</name>
    <dbReference type="NCBI Taxonomy" id="718193"/>
    <lineage>
        <taxon>Bacteria</taxon>
        <taxon>Pseudomonadati</taxon>
        <taxon>Pseudomonadota</taxon>
        <taxon>Gammaproteobacteria</taxon>
        <taxon>Alteromonadales</taxon>
        <taxon>Ferrimonadaceae</taxon>
        <taxon>Ferrimonas</taxon>
    </lineage>
</organism>
<dbReference type="EMBL" id="FNEM01000003">
    <property type="protein sequence ID" value="SDI82172.1"/>
    <property type="molecule type" value="Genomic_DNA"/>
</dbReference>
<dbReference type="RefSeq" id="WP_090363130.1">
    <property type="nucleotide sequence ID" value="NZ_FNEM01000003.1"/>
</dbReference>
<evidence type="ECO:0000259" key="3">
    <source>
        <dbReference type="PROSITE" id="PS50977"/>
    </source>
</evidence>
<dbReference type="GO" id="GO:0003677">
    <property type="term" value="F:DNA binding"/>
    <property type="evidence" value="ECO:0007669"/>
    <property type="project" value="UniProtKB-UniRule"/>
</dbReference>
<dbReference type="InterPro" id="IPR009057">
    <property type="entry name" value="Homeodomain-like_sf"/>
</dbReference>
<evidence type="ECO:0000313" key="4">
    <source>
        <dbReference type="EMBL" id="SDI82172.1"/>
    </source>
</evidence>
<evidence type="ECO:0000313" key="5">
    <source>
        <dbReference type="Proteomes" id="UP000199527"/>
    </source>
</evidence>
<evidence type="ECO:0000256" key="2">
    <source>
        <dbReference type="PROSITE-ProRule" id="PRU00335"/>
    </source>
</evidence>
<dbReference type="Pfam" id="PF00440">
    <property type="entry name" value="TetR_N"/>
    <property type="match status" value="1"/>
</dbReference>
<feature type="domain" description="HTH tetR-type" evidence="3">
    <location>
        <begin position="10"/>
        <end position="70"/>
    </location>
</feature>
<evidence type="ECO:0000256" key="1">
    <source>
        <dbReference type="ARBA" id="ARBA00023125"/>
    </source>
</evidence>
<sequence>MQCPHSDVQIERCHRLLDSTESLIEKQGLISFKLSQVSKESELSNSTFYKLFESKEDLLVCCFLRNATSNHFSEFERLYPELTSVEKVLIPIIFSFEATYFSPTFNLVRQTAVNSMIWRLASPEKVKVFEQRINQYWLANNDYLALAVKQGDLIATQDEVREHAQAITFFLSGCLSSFESRLIDRQFLHEKRQTLFRQLQRVFLPYEWKEELSLAKFERMGMRVHMYYQANRDSFNSCRNCLAMQKEGA</sequence>
<gene>
    <name evidence="4" type="ORF">SAMN04488540_103191</name>
</gene>
<dbReference type="SUPFAM" id="SSF46689">
    <property type="entry name" value="Homeodomain-like"/>
    <property type="match status" value="1"/>
</dbReference>
<keyword evidence="5" id="KW-1185">Reference proteome</keyword>
<feature type="DNA-binding region" description="H-T-H motif" evidence="2">
    <location>
        <begin position="33"/>
        <end position="52"/>
    </location>
</feature>
<proteinExistence type="predicted"/>
<dbReference type="InterPro" id="IPR001647">
    <property type="entry name" value="HTH_TetR"/>
</dbReference>
<dbReference type="AlphaFoldDB" id="A0A1G8NPU9"/>
<dbReference type="OrthoDB" id="5918833at2"/>
<dbReference type="PROSITE" id="PS50977">
    <property type="entry name" value="HTH_TETR_2"/>
    <property type="match status" value="1"/>
</dbReference>
<dbReference type="Proteomes" id="UP000199527">
    <property type="component" value="Unassembled WGS sequence"/>
</dbReference>
<dbReference type="Gene3D" id="1.10.357.10">
    <property type="entry name" value="Tetracycline Repressor, domain 2"/>
    <property type="match status" value="1"/>
</dbReference>
<keyword evidence="1 2" id="KW-0238">DNA-binding</keyword>